<dbReference type="InterPro" id="IPR002657">
    <property type="entry name" value="BilAc:Na_symport/Acr3"/>
</dbReference>
<dbReference type="PANTHER" id="PTHR10361">
    <property type="entry name" value="SODIUM-BILE ACID COTRANSPORTER"/>
    <property type="match status" value="1"/>
</dbReference>
<comment type="caution">
    <text evidence="6">The sequence shown here is derived from an EMBL/GenBank/DDBJ whole genome shotgun (WGS) entry which is preliminary data.</text>
</comment>
<feature type="transmembrane region" description="Helical" evidence="5">
    <location>
        <begin position="209"/>
        <end position="227"/>
    </location>
</feature>
<name>A0ABX2ICX1_BLAHA</name>
<evidence type="ECO:0000256" key="4">
    <source>
        <dbReference type="ARBA" id="ARBA00023136"/>
    </source>
</evidence>
<reference evidence="6 7" key="1">
    <citation type="journal article" date="2020" name="Cell Host Microbe">
        <title>Functional and Genomic Variation between Human-Derived Isolates of Lachnospiraceae Reveals Inter- and Intra-Species Diversity.</title>
        <authorList>
            <person name="Sorbara M.T."/>
            <person name="Littmann E.R."/>
            <person name="Fontana E."/>
            <person name="Moody T.U."/>
            <person name="Kohout C.E."/>
            <person name="Gjonbalaj M."/>
            <person name="Eaton V."/>
            <person name="Seok R."/>
            <person name="Leiner I.M."/>
            <person name="Pamer E.G."/>
        </authorList>
    </citation>
    <scope>NUCLEOTIDE SEQUENCE [LARGE SCALE GENOMIC DNA]</scope>
    <source>
        <strain evidence="6 7">MSK.15.26</strain>
    </source>
</reference>
<dbReference type="Gene3D" id="1.20.1530.20">
    <property type="match status" value="1"/>
</dbReference>
<dbReference type="InterPro" id="IPR038770">
    <property type="entry name" value="Na+/solute_symporter_sf"/>
</dbReference>
<dbReference type="RefSeq" id="WP_173749722.1">
    <property type="nucleotide sequence ID" value="NZ_JAAITA010000015.1"/>
</dbReference>
<feature type="transmembrane region" description="Helical" evidence="5">
    <location>
        <begin position="110"/>
        <end position="132"/>
    </location>
</feature>
<protein>
    <submittedName>
        <fullName evidence="6">Bile acid:sodium symporter family protein</fullName>
    </submittedName>
</protein>
<sequence length="346" mass="36349">MKALQKASKFLSNYTSAVVIAIAVVTFFLPGLMGWVNFQLFTDMVGNKFTSQSLIIGIIMFSMGLTLTTQDFKILAQRPLDICIGAAAQYLIMPFLAFAVSRALHLPDGIALGLILVGCCPGGVSSNIMSYLCGGDVAFSVGMTTVSTLLSPIMTPLLVSFLASGTKINIQGLPMFVSIIETVILPIAVGFLLNYLWGKKKTFQNIQKMMPGVAVLGLACVVGGVISSQSANFFNSGVVIFVAVLLHNGLGYLLGYGAGKLTGMNTAKKRTISIEVGMQNAGLATNLATTTAQFASTPQSAIICAVSCVWHSISGTLIAGFFAGLDRKKEKAESTVGSGAILSENE</sequence>
<feature type="transmembrane region" description="Helical" evidence="5">
    <location>
        <begin position="175"/>
        <end position="197"/>
    </location>
</feature>
<comment type="subcellular location">
    <subcellularLocation>
        <location evidence="1">Membrane</location>
        <topology evidence="1">Multi-pass membrane protein</topology>
    </subcellularLocation>
</comment>
<dbReference type="Pfam" id="PF01758">
    <property type="entry name" value="SBF"/>
    <property type="match status" value="1"/>
</dbReference>
<accession>A0ABX2ICX1</accession>
<evidence type="ECO:0000256" key="3">
    <source>
        <dbReference type="ARBA" id="ARBA00022989"/>
    </source>
</evidence>
<feature type="transmembrane region" description="Helical" evidence="5">
    <location>
        <begin position="12"/>
        <end position="29"/>
    </location>
</feature>
<evidence type="ECO:0000313" key="7">
    <source>
        <dbReference type="Proteomes" id="UP000822142"/>
    </source>
</evidence>
<organism evidence="6 7">
    <name type="scientific">Blautia hansenii</name>
    <name type="common">Ruminococcus hansenii</name>
    <dbReference type="NCBI Taxonomy" id="1322"/>
    <lineage>
        <taxon>Bacteria</taxon>
        <taxon>Bacillati</taxon>
        <taxon>Bacillota</taxon>
        <taxon>Clostridia</taxon>
        <taxon>Lachnospirales</taxon>
        <taxon>Lachnospiraceae</taxon>
        <taxon>Blautia</taxon>
    </lineage>
</organism>
<feature type="transmembrane region" description="Helical" evidence="5">
    <location>
        <begin position="49"/>
        <end position="68"/>
    </location>
</feature>
<evidence type="ECO:0000256" key="2">
    <source>
        <dbReference type="ARBA" id="ARBA00022692"/>
    </source>
</evidence>
<gene>
    <name evidence="6" type="ORF">G5A70_11170</name>
</gene>
<evidence type="ECO:0000313" key="6">
    <source>
        <dbReference type="EMBL" id="NSJ86720.1"/>
    </source>
</evidence>
<keyword evidence="7" id="KW-1185">Reference proteome</keyword>
<dbReference type="InterPro" id="IPR004710">
    <property type="entry name" value="Bilac:Na_transpt"/>
</dbReference>
<proteinExistence type="predicted"/>
<dbReference type="PANTHER" id="PTHR10361:SF28">
    <property type="entry name" value="P3 PROTEIN-RELATED"/>
    <property type="match status" value="1"/>
</dbReference>
<keyword evidence="4 5" id="KW-0472">Membrane</keyword>
<dbReference type="Proteomes" id="UP000822142">
    <property type="component" value="Unassembled WGS sequence"/>
</dbReference>
<dbReference type="EMBL" id="JAAITA010000015">
    <property type="protein sequence ID" value="NSJ86720.1"/>
    <property type="molecule type" value="Genomic_DNA"/>
</dbReference>
<feature type="transmembrane region" description="Helical" evidence="5">
    <location>
        <begin position="233"/>
        <end position="254"/>
    </location>
</feature>
<keyword evidence="3 5" id="KW-1133">Transmembrane helix</keyword>
<keyword evidence="2 5" id="KW-0812">Transmembrane</keyword>
<evidence type="ECO:0000256" key="5">
    <source>
        <dbReference type="SAM" id="Phobius"/>
    </source>
</evidence>
<feature type="transmembrane region" description="Helical" evidence="5">
    <location>
        <begin position="80"/>
        <end position="104"/>
    </location>
</feature>
<evidence type="ECO:0000256" key="1">
    <source>
        <dbReference type="ARBA" id="ARBA00004141"/>
    </source>
</evidence>
<feature type="transmembrane region" description="Helical" evidence="5">
    <location>
        <begin position="139"/>
        <end position="163"/>
    </location>
</feature>